<evidence type="ECO:0000313" key="5">
    <source>
        <dbReference type="EMBL" id="MFC5833841.1"/>
    </source>
</evidence>
<keyword evidence="3" id="KW-0804">Transcription</keyword>
<proteinExistence type="predicted"/>
<keyword evidence="1" id="KW-0805">Transcription regulation</keyword>
<name>A0ABW1D9V7_9ACTN</name>
<evidence type="ECO:0000259" key="4">
    <source>
        <dbReference type="PROSITE" id="PS50932"/>
    </source>
</evidence>
<dbReference type="InterPro" id="IPR000843">
    <property type="entry name" value="HTH_LacI"/>
</dbReference>
<dbReference type="PANTHER" id="PTHR30146:SF138">
    <property type="entry name" value="TRANSCRIPTIONAL REGULATORY PROTEIN"/>
    <property type="match status" value="1"/>
</dbReference>
<feature type="domain" description="HTH lacI-type" evidence="4">
    <location>
        <begin position="7"/>
        <end position="61"/>
    </location>
</feature>
<sequence length="336" mass="36340">MSDHNRATIRLVARHAGVSPATVSRVLSGSRQVSAINRDKVLGAVAELGYSPHITAQNLATGQSRIIGVVVPDLSNPHFTTLVKRLIHASAADSYEVLVADSDEVVDTECSLATDLLRRCDGVVMCNPRADDQALLALTEHDKPVLFVNRRFTTSEVSTAITDVGPAMEDITRHVLDLGHRRIAYVGGRVQSYLDTQRWSAIQRAGAGDDVELFRLPIDEHIPSWTSIAKTVLDLECTAVLANNDIGAVSLAATLTRMGVDVPGDISIAGFDDTPLASWFTPALTTARIRTDELGEVAWDAMSQMIVDPSTVIHSMLVATAVFRESTATRSTRPRH</sequence>
<dbReference type="Gene3D" id="1.10.260.40">
    <property type="entry name" value="lambda repressor-like DNA-binding domains"/>
    <property type="match status" value="1"/>
</dbReference>
<dbReference type="InterPro" id="IPR028082">
    <property type="entry name" value="Peripla_BP_I"/>
</dbReference>
<gene>
    <name evidence="5" type="ORF">ACFPZ3_59215</name>
</gene>
<dbReference type="CDD" id="cd01392">
    <property type="entry name" value="HTH_LacI"/>
    <property type="match status" value="1"/>
</dbReference>
<dbReference type="PANTHER" id="PTHR30146">
    <property type="entry name" value="LACI-RELATED TRANSCRIPTIONAL REPRESSOR"/>
    <property type="match status" value="1"/>
</dbReference>
<dbReference type="Gene3D" id="3.40.50.2300">
    <property type="match status" value="2"/>
</dbReference>
<dbReference type="Pfam" id="PF13377">
    <property type="entry name" value="Peripla_BP_3"/>
    <property type="match status" value="1"/>
</dbReference>
<dbReference type="SMART" id="SM00354">
    <property type="entry name" value="HTH_LACI"/>
    <property type="match status" value="1"/>
</dbReference>
<dbReference type="SUPFAM" id="SSF53822">
    <property type="entry name" value="Periplasmic binding protein-like I"/>
    <property type="match status" value="1"/>
</dbReference>
<evidence type="ECO:0000256" key="3">
    <source>
        <dbReference type="ARBA" id="ARBA00023163"/>
    </source>
</evidence>
<dbReference type="InterPro" id="IPR010982">
    <property type="entry name" value="Lambda_DNA-bd_dom_sf"/>
</dbReference>
<dbReference type="InterPro" id="IPR046335">
    <property type="entry name" value="LacI/GalR-like_sensor"/>
</dbReference>
<accession>A0ABW1D9V7</accession>
<reference evidence="6" key="1">
    <citation type="journal article" date="2019" name="Int. J. Syst. Evol. Microbiol.">
        <title>The Global Catalogue of Microorganisms (GCM) 10K type strain sequencing project: providing services to taxonomists for standard genome sequencing and annotation.</title>
        <authorList>
            <consortium name="The Broad Institute Genomics Platform"/>
            <consortium name="The Broad Institute Genome Sequencing Center for Infectious Disease"/>
            <person name="Wu L."/>
            <person name="Ma J."/>
        </authorList>
    </citation>
    <scope>NUCLEOTIDE SEQUENCE [LARGE SCALE GENOMIC DNA]</scope>
    <source>
        <strain evidence="6">CCUG 53903</strain>
    </source>
</reference>
<organism evidence="5 6">
    <name type="scientific">Nonomuraea insulae</name>
    <dbReference type="NCBI Taxonomy" id="1616787"/>
    <lineage>
        <taxon>Bacteria</taxon>
        <taxon>Bacillati</taxon>
        <taxon>Actinomycetota</taxon>
        <taxon>Actinomycetes</taxon>
        <taxon>Streptosporangiales</taxon>
        <taxon>Streptosporangiaceae</taxon>
        <taxon>Nonomuraea</taxon>
    </lineage>
</organism>
<dbReference type="Proteomes" id="UP001596058">
    <property type="component" value="Unassembled WGS sequence"/>
</dbReference>
<dbReference type="PROSITE" id="PS50932">
    <property type="entry name" value="HTH_LACI_2"/>
    <property type="match status" value="1"/>
</dbReference>
<evidence type="ECO:0000256" key="2">
    <source>
        <dbReference type="ARBA" id="ARBA00023125"/>
    </source>
</evidence>
<dbReference type="Pfam" id="PF00356">
    <property type="entry name" value="LacI"/>
    <property type="match status" value="1"/>
</dbReference>
<dbReference type="CDD" id="cd06267">
    <property type="entry name" value="PBP1_LacI_sugar_binding-like"/>
    <property type="match status" value="1"/>
</dbReference>
<dbReference type="GO" id="GO:0003677">
    <property type="term" value="F:DNA binding"/>
    <property type="evidence" value="ECO:0007669"/>
    <property type="project" value="UniProtKB-KW"/>
</dbReference>
<dbReference type="SUPFAM" id="SSF47413">
    <property type="entry name" value="lambda repressor-like DNA-binding domains"/>
    <property type="match status" value="1"/>
</dbReference>
<protein>
    <submittedName>
        <fullName evidence="5">LacI family DNA-binding transcriptional regulator</fullName>
    </submittedName>
</protein>
<evidence type="ECO:0000313" key="6">
    <source>
        <dbReference type="Proteomes" id="UP001596058"/>
    </source>
</evidence>
<dbReference type="RefSeq" id="WP_379523263.1">
    <property type="nucleotide sequence ID" value="NZ_JBHSPA010000098.1"/>
</dbReference>
<comment type="caution">
    <text evidence="5">The sequence shown here is derived from an EMBL/GenBank/DDBJ whole genome shotgun (WGS) entry which is preliminary data.</text>
</comment>
<evidence type="ECO:0000256" key="1">
    <source>
        <dbReference type="ARBA" id="ARBA00023015"/>
    </source>
</evidence>
<keyword evidence="2 5" id="KW-0238">DNA-binding</keyword>
<keyword evidence="6" id="KW-1185">Reference proteome</keyword>
<dbReference type="EMBL" id="JBHSPA010000098">
    <property type="protein sequence ID" value="MFC5833841.1"/>
    <property type="molecule type" value="Genomic_DNA"/>
</dbReference>